<evidence type="ECO:0000313" key="2">
    <source>
        <dbReference type="EMBL" id="VVN74694.1"/>
    </source>
</evidence>
<dbReference type="InterPro" id="IPR046855">
    <property type="entry name" value="AceK_kinase"/>
</dbReference>
<organism evidence="2 3">
    <name type="scientific">Pseudomonas fluorescens</name>
    <dbReference type="NCBI Taxonomy" id="294"/>
    <lineage>
        <taxon>Bacteria</taxon>
        <taxon>Pseudomonadati</taxon>
        <taxon>Pseudomonadota</taxon>
        <taxon>Gammaproteobacteria</taxon>
        <taxon>Pseudomonadales</taxon>
        <taxon>Pseudomonadaceae</taxon>
        <taxon>Pseudomonas</taxon>
    </lineage>
</organism>
<dbReference type="PANTHER" id="PTHR39559:SF1">
    <property type="entry name" value="ISOCITRATE DEHYDROGENASE KINASE_PHOSPHATASE"/>
    <property type="match status" value="1"/>
</dbReference>
<dbReference type="GO" id="GO:0006006">
    <property type="term" value="P:glucose metabolic process"/>
    <property type="evidence" value="ECO:0007669"/>
    <property type="project" value="InterPro"/>
</dbReference>
<dbReference type="EMBL" id="CABVHO010000306">
    <property type="protein sequence ID" value="VVN74694.1"/>
    <property type="molecule type" value="Genomic_DNA"/>
</dbReference>
<dbReference type="EC" id="2.7.11.5" evidence="2"/>
<keyword evidence="2" id="KW-0418">Kinase</keyword>
<protein>
    <submittedName>
        <fullName evidence="2">Isocitrate dehydrogenase kinase/phosphatase</fullName>
        <ecNumber evidence="2">2.7.11.5</ecNumber>
    </submittedName>
</protein>
<accession>A0A5E7ADC9</accession>
<keyword evidence="2" id="KW-0808">Transferase</keyword>
<dbReference type="Proteomes" id="UP000326437">
    <property type="component" value="Unassembled WGS sequence"/>
</dbReference>
<dbReference type="GO" id="GO:0008772">
    <property type="term" value="F:[isocitrate dehydrogenase (NADP+)] kinase activity"/>
    <property type="evidence" value="ECO:0007669"/>
    <property type="project" value="UniProtKB-EC"/>
</dbReference>
<dbReference type="Pfam" id="PF06315">
    <property type="entry name" value="AceK_kinase"/>
    <property type="match status" value="1"/>
</dbReference>
<evidence type="ECO:0000259" key="1">
    <source>
        <dbReference type="Pfam" id="PF06315"/>
    </source>
</evidence>
<proteinExistence type="predicted"/>
<dbReference type="AlphaFoldDB" id="A0A5E7ADC9"/>
<dbReference type="InterPro" id="IPR010452">
    <property type="entry name" value="Isocitrate_DH_AceK"/>
</dbReference>
<evidence type="ECO:0000313" key="3">
    <source>
        <dbReference type="Proteomes" id="UP000326437"/>
    </source>
</evidence>
<sequence>MTPLNLYLEHANPAQVREALEDYGLAIKQLAAANIFPGDMLLKNFGVTRHGRVVFYDYDEICFLTEANFRHIPLPRTPEDEMASEPWYSIGPLDVFPEEFPPFLFADAGQRKLFDQLHGELYNADYWKSLQEAIRAGKVIDVFPYRRKGLDNE</sequence>
<feature type="domain" description="Isocitrate dehydrogenase kinase/phosphatase (AceK) kinase" evidence="1">
    <location>
        <begin position="1"/>
        <end position="146"/>
    </location>
</feature>
<dbReference type="GO" id="GO:0005737">
    <property type="term" value="C:cytoplasm"/>
    <property type="evidence" value="ECO:0007669"/>
    <property type="project" value="InterPro"/>
</dbReference>
<dbReference type="GO" id="GO:0004721">
    <property type="term" value="F:phosphoprotein phosphatase activity"/>
    <property type="evidence" value="ECO:0007669"/>
    <property type="project" value="TreeGrafter"/>
</dbReference>
<dbReference type="PANTHER" id="PTHR39559">
    <property type="match status" value="1"/>
</dbReference>
<name>A0A5E7ADC9_PSEFL</name>
<dbReference type="GO" id="GO:0005524">
    <property type="term" value="F:ATP binding"/>
    <property type="evidence" value="ECO:0007669"/>
    <property type="project" value="InterPro"/>
</dbReference>
<dbReference type="GO" id="GO:0016208">
    <property type="term" value="F:AMP binding"/>
    <property type="evidence" value="ECO:0007669"/>
    <property type="project" value="TreeGrafter"/>
</dbReference>
<reference evidence="2 3" key="1">
    <citation type="submission" date="2019-09" db="EMBL/GenBank/DDBJ databases">
        <authorList>
            <person name="Chandra G."/>
            <person name="Truman W A."/>
        </authorList>
    </citation>
    <scope>NUCLEOTIDE SEQUENCE [LARGE SCALE GENOMIC DNA]</scope>
    <source>
        <strain evidence="2">PS685</strain>
    </source>
</reference>
<gene>
    <name evidence="2" type="primary">aceK</name>
    <name evidence="2" type="ORF">PS685_05235</name>
</gene>